<proteinExistence type="predicted"/>
<dbReference type="EMBL" id="JBEGDD010000005">
    <property type="protein sequence ID" value="MEQ7155121.1"/>
    <property type="molecule type" value="Genomic_DNA"/>
</dbReference>
<dbReference type="Proteomes" id="UP001445732">
    <property type="component" value="Unassembled WGS sequence"/>
</dbReference>
<evidence type="ECO:0000313" key="2">
    <source>
        <dbReference type="Proteomes" id="UP001445732"/>
    </source>
</evidence>
<protein>
    <submittedName>
        <fullName evidence="1">Uncharacterized protein</fullName>
    </submittedName>
</protein>
<gene>
    <name evidence="1" type="ORF">ABN401_07840</name>
</gene>
<sequence>MIPTHVTPYRHGELRIGWASWDDGTFKDRSIKWAYRDASGKISRGSPELPFDILLDMVDLALAQSEVPSALPLLGPKPRAVSQLSKPELSEERKMLAARLTHMQALVMDLPWANWQPVYDQVGARYDEVKTELASRP</sequence>
<reference evidence="1 2" key="1">
    <citation type="submission" date="2024-06" db="EMBL/GenBank/DDBJ databases">
        <title>Brevundimonas sp. C11.</title>
        <authorList>
            <person name="Maltman C."/>
        </authorList>
    </citation>
    <scope>NUCLEOTIDE SEQUENCE [LARGE SCALE GENOMIC DNA]</scope>
    <source>
        <strain evidence="1 2">C11</strain>
    </source>
</reference>
<evidence type="ECO:0000313" key="1">
    <source>
        <dbReference type="EMBL" id="MEQ7155121.1"/>
    </source>
</evidence>
<organism evidence="1 2">
    <name type="scientific">Brevundimonas aurifodinae</name>
    <dbReference type="NCBI Taxonomy" id="1508312"/>
    <lineage>
        <taxon>Bacteria</taxon>
        <taxon>Pseudomonadati</taxon>
        <taxon>Pseudomonadota</taxon>
        <taxon>Alphaproteobacteria</taxon>
        <taxon>Caulobacterales</taxon>
        <taxon>Caulobacteraceae</taxon>
        <taxon>Brevundimonas</taxon>
    </lineage>
</organism>
<name>A0ABV1NNA1_9CAUL</name>
<accession>A0ABV1NNA1</accession>
<dbReference type="RefSeq" id="WP_349684283.1">
    <property type="nucleotide sequence ID" value="NZ_JBEGDD010000005.1"/>
</dbReference>
<comment type="caution">
    <text evidence="1">The sequence shown here is derived from an EMBL/GenBank/DDBJ whole genome shotgun (WGS) entry which is preliminary data.</text>
</comment>
<keyword evidence="2" id="KW-1185">Reference proteome</keyword>